<feature type="region of interest" description="Disordered" evidence="1">
    <location>
        <begin position="94"/>
        <end position="157"/>
    </location>
</feature>
<feature type="region of interest" description="Disordered" evidence="1">
    <location>
        <begin position="221"/>
        <end position="250"/>
    </location>
</feature>
<dbReference type="VEuPathDB" id="TriTrypDB:BSAL_23190"/>
<reference evidence="4" key="1">
    <citation type="submission" date="2015-09" db="EMBL/GenBank/DDBJ databases">
        <authorList>
            <consortium name="Pathogen Informatics"/>
        </authorList>
    </citation>
    <scope>NUCLEOTIDE SEQUENCE [LARGE SCALE GENOMIC DNA]</scope>
    <source>
        <strain evidence="4">Lake Konstanz</strain>
    </source>
</reference>
<dbReference type="SUPFAM" id="SSF47473">
    <property type="entry name" value="EF-hand"/>
    <property type="match status" value="1"/>
</dbReference>
<feature type="compositionally biased region" description="Polar residues" evidence="1">
    <location>
        <begin position="583"/>
        <end position="601"/>
    </location>
</feature>
<feature type="compositionally biased region" description="Polar residues" evidence="1">
    <location>
        <begin position="1408"/>
        <end position="1419"/>
    </location>
</feature>
<feature type="region of interest" description="Disordered" evidence="1">
    <location>
        <begin position="1268"/>
        <end position="1328"/>
    </location>
</feature>
<organism evidence="3 4">
    <name type="scientific">Bodo saltans</name>
    <name type="common">Flagellated protozoan</name>
    <dbReference type="NCBI Taxonomy" id="75058"/>
    <lineage>
        <taxon>Eukaryota</taxon>
        <taxon>Discoba</taxon>
        <taxon>Euglenozoa</taxon>
        <taxon>Kinetoplastea</taxon>
        <taxon>Metakinetoplastina</taxon>
        <taxon>Eubodonida</taxon>
        <taxon>Bodonidae</taxon>
        <taxon>Bodo</taxon>
    </lineage>
</organism>
<dbReference type="GO" id="GO:0005509">
    <property type="term" value="F:calcium ion binding"/>
    <property type="evidence" value="ECO:0007669"/>
    <property type="project" value="InterPro"/>
</dbReference>
<evidence type="ECO:0000256" key="1">
    <source>
        <dbReference type="SAM" id="MobiDB-lite"/>
    </source>
</evidence>
<evidence type="ECO:0000313" key="3">
    <source>
        <dbReference type="EMBL" id="CUG89744.1"/>
    </source>
</evidence>
<evidence type="ECO:0000313" key="4">
    <source>
        <dbReference type="Proteomes" id="UP000051952"/>
    </source>
</evidence>
<name>A0A0S4JGU6_BODSA</name>
<dbReference type="PROSITE" id="PS50096">
    <property type="entry name" value="IQ"/>
    <property type="match status" value="1"/>
</dbReference>
<protein>
    <recommendedName>
        <fullName evidence="2">EF-hand domain-containing protein</fullName>
    </recommendedName>
</protein>
<gene>
    <name evidence="3" type="ORF">BSAL_23190</name>
</gene>
<keyword evidence="4" id="KW-1185">Reference proteome</keyword>
<feature type="compositionally biased region" description="Low complexity" evidence="1">
    <location>
        <begin position="9"/>
        <end position="20"/>
    </location>
</feature>
<feature type="region of interest" description="Disordered" evidence="1">
    <location>
        <begin position="583"/>
        <end position="602"/>
    </location>
</feature>
<evidence type="ECO:0000259" key="2">
    <source>
        <dbReference type="PROSITE" id="PS50222"/>
    </source>
</evidence>
<sequence length="1556" mass="169036">MHPSKSPHSQSATSGSQSGTSGSGSGSPKANFKHSLPQNIHSTYFRDIKQRVSNTIQGSPNKRRSGTHRYQGEDHQVCVDLVEACRFLETAPVDATPSLSNNGQARRKSRQATPTHHASSKPPPSPLTTSPPPPLVALSQGRTSDGLHGLNHFPPQKDVFNGPAQAFLESSPEAFSSATAWQRWSESRSKFFEHASQLAAEVFTFACVDETIVSVSPSTPLGAATSSSPHPQGSSSSRNSPSTPFRRSPRPDYESRILELQAKYVKIGASSFLQVDKAALVHVWRSGKAAGRYASAWQRCWQALFEHRIMGIHCPLSVLFSIQGISVSVTALPPVYVDRVPPMQNIFTPFFDAENVSLHKRSNKPPSTENQQGCHSPMLSHMLLRLFTVLHIPQDDSLLDQYGDCHLYHGIDGRLYLLLIGPLISHSTPTLQTTANPNFSPVRHELLREMFLDASAAQNGSKGGGSGGSMADLTSFRGVHKYILHRAIPRALDNAASLLPQGSVDSRRPEVLLRDGFLGMMLHDHGVNMSYLYHAYEYCMKMAAARTPSTQKTPKRREGNGPTLPPDDDYVAGAPAQDTTTLQQQRNQSLRGRGFTSTPSTVVGGEDDGLTRAIYQGEYYRLLASVCCMEMIARSVKSLAKLDMLGGFTTTADFRTSTTVRLDMVNRVARLAASRDQDFLLDHVLPMMQAKFSCPDTFQIGWETISTGSILKTLSLHLGGEYGVNEGRFKQFAPFAQKKAILMFPVVAIDAMLNKDERRVHQGVAQLWEDANRTVGRNVEAEQSHLLKDALLASSASILSPLHAAFVMRAVLFSITTKTHRSHIFAYTNYVDASLVKKGWPIATVAEVALIGCEAEDRRPADGCDQWKSMLFDLSRLASAAASRNDSSHPMKDDLRLLSLLLVHLSMQLLRAKKHGATTCARRAVEQITSIPHVDFVFDAHVAQLLKALEDSTAEFDGSALKDFFHGVVEAVVSSLRRWNRMTNAAKYLQRVLGALVGKQMAEESPDAVRIAQLAFSTHATLHGSHDGRTLHSLYTLCLLGLSSLKSAKPSITHGVNNLRKVIQKHQTLSPPLQISFGRTNTVQTLLVKVKDVLEECEADAVTIQSIKAALFHADRYRNAVLLIQSAGRGFHRRQLLQKNVHITTPFLLPPRPSSMVYFDGQQPISLGQAANLGISLEDDTTRSVFRQNIPLDAQSDVSSVTGSFMSGSNAATTSRSTRFSNSGGGARSQHGSNPPTGRGHYNSLAASMTGGMDSIANEGLSFLGSPNRAYAPPSSESPLEAAGRGFSIGSFSSDPMPHPSNTSGGGQLLRPIPRDGGGEAPEAAPRLPFAAPPKHLIHTVMRMVGAGAGGGDPLHTPSSNHSPDWQVPELSTPPLSTPPSYASEHRGRMVPNAWNFDMPYEPDLASPGSTGSPPNAQRVSPPPGFQHHYPPQHDDSAPHPRAQSSMGITAQLSRSQEPLTHAVGGMLTSEMQHTIEDLFAMCDKDGDGCATVRECVDGVAKLHWMPVDDLRQLFTSVATKQKRSGGITGFLFGKQKEVLGVDDFREALMKAGVLA</sequence>
<dbReference type="EMBL" id="CYKH01001766">
    <property type="protein sequence ID" value="CUG89744.1"/>
    <property type="molecule type" value="Genomic_DNA"/>
</dbReference>
<feature type="compositionally biased region" description="Polar residues" evidence="1">
    <location>
        <begin position="1201"/>
        <end position="1222"/>
    </location>
</feature>
<feature type="compositionally biased region" description="Pro residues" evidence="1">
    <location>
        <begin position="121"/>
        <end position="135"/>
    </location>
</feature>
<dbReference type="PROSITE" id="PS50222">
    <property type="entry name" value="EF_HAND_2"/>
    <property type="match status" value="1"/>
</dbReference>
<feature type="compositionally biased region" description="Low complexity" evidence="1">
    <location>
        <begin position="226"/>
        <end position="246"/>
    </location>
</feature>
<dbReference type="Proteomes" id="UP000051952">
    <property type="component" value="Unassembled WGS sequence"/>
</dbReference>
<dbReference type="InterPro" id="IPR011992">
    <property type="entry name" value="EF-hand-dom_pair"/>
</dbReference>
<feature type="region of interest" description="Disordered" evidence="1">
    <location>
        <begin position="546"/>
        <end position="574"/>
    </location>
</feature>
<feature type="region of interest" description="Disordered" evidence="1">
    <location>
        <begin position="1"/>
        <end position="71"/>
    </location>
</feature>
<feature type="region of interest" description="Disordered" evidence="1">
    <location>
        <begin position="1201"/>
        <end position="1246"/>
    </location>
</feature>
<feature type="compositionally biased region" description="Polar residues" evidence="1">
    <location>
        <begin position="51"/>
        <end position="60"/>
    </location>
</feature>
<feature type="region of interest" description="Disordered" evidence="1">
    <location>
        <begin position="1401"/>
        <end position="1448"/>
    </location>
</feature>
<feature type="domain" description="EF-hand" evidence="2">
    <location>
        <begin position="1471"/>
        <end position="1506"/>
    </location>
</feature>
<proteinExistence type="predicted"/>
<feature type="region of interest" description="Disordered" evidence="1">
    <location>
        <begin position="1348"/>
        <end position="1387"/>
    </location>
</feature>
<feature type="compositionally biased region" description="Low complexity" evidence="1">
    <location>
        <begin position="1371"/>
        <end position="1381"/>
    </location>
</feature>
<dbReference type="InterPro" id="IPR002048">
    <property type="entry name" value="EF_hand_dom"/>
</dbReference>
<accession>A0A0S4JGU6</accession>